<dbReference type="RefSeq" id="WP_173570353.1">
    <property type="nucleotide sequence ID" value="NZ_WOSY01000009.1"/>
</dbReference>
<dbReference type="Pfam" id="PF00781">
    <property type="entry name" value="DAGK_cat"/>
    <property type="match status" value="1"/>
</dbReference>
<evidence type="ECO:0000259" key="1">
    <source>
        <dbReference type="PROSITE" id="PS50146"/>
    </source>
</evidence>
<evidence type="ECO:0000313" key="3">
    <source>
        <dbReference type="Proteomes" id="UP000631653"/>
    </source>
</evidence>
<accession>A0ABX0JZX1</accession>
<keyword evidence="2" id="KW-0808">Transferase</keyword>
<dbReference type="Proteomes" id="UP000631653">
    <property type="component" value="Unassembled WGS sequence"/>
</dbReference>
<reference evidence="2 3" key="1">
    <citation type="journal article" date="2020" name="Int. J. Syst. Evol. Microbiol.">
        <title>Novel acetic acid bacteria from cider fermentations: Acetobacter conturbans sp. nov. and Acetobacter fallax sp. nov.</title>
        <authorList>
            <person name="Sombolestani A.S."/>
            <person name="Cleenwerck I."/>
            <person name="Cnockaert M."/>
            <person name="Borremans W."/>
            <person name="Wieme A.D."/>
            <person name="De Vuyst L."/>
            <person name="Vandamme P."/>
        </authorList>
    </citation>
    <scope>NUCLEOTIDE SEQUENCE [LARGE SCALE GENOMIC DNA]</scope>
    <source>
        <strain evidence="2 3">LMG 1627</strain>
    </source>
</reference>
<proteinExistence type="predicted"/>
<comment type="caution">
    <text evidence="2">The sequence shown here is derived from an EMBL/GenBank/DDBJ whole genome shotgun (WGS) entry which is preliminary data.</text>
</comment>
<dbReference type="SUPFAM" id="SSF111331">
    <property type="entry name" value="NAD kinase/diacylglycerol kinase-like"/>
    <property type="match status" value="1"/>
</dbReference>
<keyword evidence="2" id="KW-0418">Kinase</keyword>
<dbReference type="InterPro" id="IPR001206">
    <property type="entry name" value="Diacylglycerol_kinase_cat_dom"/>
</dbReference>
<keyword evidence="3" id="KW-1185">Reference proteome</keyword>
<evidence type="ECO:0000313" key="2">
    <source>
        <dbReference type="EMBL" id="NHN89026.1"/>
    </source>
</evidence>
<dbReference type="InterPro" id="IPR016064">
    <property type="entry name" value="NAD/diacylglycerol_kinase_sf"/>
</dbReference>
<dbReference type="InterPro" id="IPR017438">
    <property type="entry name" value="ATP-NAD_kinase_N"/>
</dbReference>
<gene>
    <name evidence="2" type="ORF">GOB81_10325</name>
</gene>
<dbReference type="Gene3D" id="3.40.50.10330">
    <property type="entry name" value="Probable inorganic polyphosphate/atp-NAD kinase, domain 1"/>
    <property type="match status" value="1"/>
</dbReference>
<dbReference type="GO" id="GO:0016301">
    <property type="term" value="F:kinase activity"/>
    <property type="evidence" value="ECO:0007669"/>
    <property type="project" value="UniProtKB-KW"/>
</dbReference>
<sequence>MPARVALIHNPRSRRNVRDDGRFVAEARKALGSLFVCPASHDALRPAVAELARQDVRVIAVNGGDGTVSDVISAVLEFYPADHLPALSVFPSGNTNLIANDVGCTLRGMPALSALSHRARTGTLLDDVSWRQPVVASWPDPDRLPVAGMFCGLAAFTRAIELAHNPAILERYSHDAAIFATLLWGLRLFLRKETRHSWMGGSRMTVTVDNDPPDSHARFLFLCTGLHQLSRGVWPFWLDDAPRGGLIYLDITGNPPGLARGLLSVLRGRISGRLRVSKAYRSGMAASIRIETQDQLVMDGEELDPGPEGVLYLKEGPRMAFIRC</sequence>
<protein>
    <submittedName>
        <fullName evidence="2">Diacylglycerol kinase</fullName>
    </submittedName>
</protein>
<name>A0ABX0JZX1_9PROT</name>
<dbReference type="PROSITE" id="PS50146">
    <property type="entry name" value="DAGK"/>
    <property type="match status" value="1"/>
</dbReference>
<feature type="domain" description="DAGKc" evidence="1">
    <location>
        <begin position="1"/>
        <end position="134"/>
    </location>
</feature>
<organism evidence="2 3">
    <name type="scientific">Acetobacter conturbans</name>
    <dbReference type="NCBI Taxonomy" id="1737472"/>
    <lineage>
        <taxon>Bacteria</taxon>
        <taxon>Pseudomonadati</taxon>
        <taxon>Pseudomonadota</taxon>
        <taxon>Alphaproteobacteria</taxon>
        <taxon>Acetobacterales</taxon>
        <taxon>Acetobacteraceae</taxon>
        <taxon>Acetobacter</taxon>
    </lineage>
</organism>
<dbReference type="EMBL" id="WOSY01000009">
    <property type="protein sequence ID" value="NHN89026.1"/>
    <property type="molecule type" value="Genomic_DNA"/>
</dbReference>